<keyword evidence="3 9" id="KW-0732">Signal</keyword>
<accession>F1TF95</accession>
<keyword evidence="7" id="KW-0326">Glycosidase</keyword>
<dbReference type="GO" id="GO:0030245">
    <property type="term" value="P:cellulose catabolic process"/>
    <property type="evidence" value="ECO:0007669"/>
    <property type="project" value="UniProtKB-KW"/>
</dbReference>
<evidence type="ECO:0000256" key="2">
    <source>
        <dbReference type="ARBA" id="ARBA00012601"/>
    </source>
</evidence>
<dbReference type="PANTHER" id="PTHR37315">
    <property type="entry name" value="UPF0311 PROTEIN BLR7842"/>
    <property type="match status" value="1"/>
</dbReference>
<dbReference type="CDD" id="cd14256">
    <property type="entry name" value="Dockerin_I"/>
    <property type="match status" value="1"/>
</dbReference>
<evidence type="ECO:0000256" key="9">
    <source>
        <dbReference type="SAM" id="SignalP"/>
    </source>
</evidence>
<dbReference type="eggNOG" id="ENOG5030IYC">
    <property type="taxonomic scope" value="Bacteria"/>
</dbReference>
<dbReference type="Pfam" id="PF11578">
    <property type="entry name" value="DUF3237"/>
    <property type="match status" value="2"/>
</dbReference>
<keyword evidence="5" id="KW-0136">Cellulose degradation</keyword>
<evidence type="ECO:0000313" key="11">
    <source>
        <dbReference type="EMBL" id="EGD47033.1"/>
    </source>
</evidence>
<dbReference type="PROSITE" id="PS51766">
    <property type="entry name" value="DOCKERIN"/>
    <property type="match status" value="1"/>
</dbReference>
<dbReference type="GO" id="GO:0008810">
    <property type="term" value="F:cellulase activity"/>
    <property type="evidence" value="ECO:0007669"/>
    <property type="project" value="UniProtKB-EC"/>
</dbReference>
<keyword evidence="4" id="KW-0378">Hydrolase</keyword>
<dbReference type="EC" id="3.2.1.4" evidence="2"/>
<keyword evidence="6" id="KW-0119">Carbohydrate metabolism</keyword>
<evidence type="ECO:0000313" key="12">
    <source>
        <dbReference type="Proteomes" id="UP000003860"/>
    </source>
</evidence>
<name>F1TF95_9FIRM</name>
<proteinExistence type="predicted"/>
<comment type="caution">
    <text evidence="11">The sequence shown here is derived from an EMBL/GenBank/DDBJ whole genome shotgun (WGS) entry which is preliminary data.</text>
</comment>
<evidence type="ECO:0000256" key="1">
    <source>
        <dbReference type="ARBA" id="ARBA00000966"/>
    </source>
</evidence>
<evidence type="ECO:0000256" key="6">
    <source>
        <dbReference type="ARBA" id="ARBA00023277"/>
    </source>
</evidence>
<dbReference type="InterPro" id="IPR036439">
    <property type="entry name" value="Dockerin_dom_sf"/>
</dbReference>
<dbReference type="InterPro" id="IPR020915">
    <property type="entry name" value="UPF0311"/>
</dbReference>
<dbReference type="Gene3D" id="1.10.1330.10">
    <property type="entry name" value="Dockerin domain"/>
    <property type="match status" value="1"/>
</dbReference>
<evidence type="ECO:0000256" key="4">
    <source>
        <dbReference type="ARBA" id="ARBA00022801"/>
    </source>
</evidence>
<gene>
    <name evidence="11" type="ORF">Cpap_1229</name>
</gene>
<keyword evidence="12" id="KW-1185">Reference proteome</keyword>
<dbReference type="EMBL" id="ACXX02000010">
    <property type="protein sequence ID" value="EGD47033.1"/>
    <property type="molecule type" value="Genomic_DNA"/>
</dbReference>
<evidence type="ECO:0000256" key="5">
    <source>
        <dbReference type="ARBA" id="ARBA00023001"/>
    </source>
</evidence>
<protein>
    <recommendedName>
        <fullName evidence="2">cellulase</fullName>
        <ecNumber evidence="2">3.2.1.4</ecNumber>
    </recommendedName>
</protein>
<organism evidence="11 12">
    <name type="scientific">Ruminiclostridium papyrosolvens DSM 2782</name>
    <dbReference type="NCBI Taxonomy" id="588581"/>
    <lineage>
        <taxon>Bacteria</taxon>
        <taxon>Bacillati</taxon>
        <taxon>Bacillota</taxon>
        <taxon>Clostridia</taxon>
        <taxon>Eubacteriales</taxon>
        <taxon>Oscillospiraceae</taxon>
        <taxon>Ruminiclostridium</taxon>
    </lineage>
</organism>
<dbReference type="STRING" id="588581.Cpap_1229"/>
<sequence length="429" mass="45856">MFKKALLLTLVISNIVVGAMAMGTAVAAEVVKPTVTATANTVKYGDVNMDGAVDSVDLALLKAYLLAKSSTLPNLVAGDVTGDGTLDALDYAILKKYLLGLIATLPADAADDSGKILVPHESWTCGMAAGIPQPEKGVLVFETTMKLQNSYDLGKTQYGQRKVFVIQNGSITGTKIQGTVMSGGLDFQLTLSNGVMEIEQLLMLKANDGSYIYLRSAGTAIKQNDMRMVWDFEAPNSSSYNWLNSGKYAGRRIIDQAAGTMKISVYDISGISFTPDATNSLIVTEPDDVPDQPWDFRKAYSERNGNKFITESVSLGASQSVGASKRGSRNIIPITGGTVTGNLTAKILSAGADYQNLSNPMTIDARYLWQTDDGEIIIVRNGGQFGSLVPTFEVRADSKYSYLNQKLYLSSDPGGGAGGVTITFYESTK</sequence>
<dbReference type="RefSeq" id="WP_004620620.1">
    <property type="nucleotide sequence ID" value="NZ_ACXX02000010.1"/>
</dbReference>
<dbReference type="OrthoDB" id="572332at2"/>
<dbReference type="InterPro" id="IPR016134">
    <property type="entry name" value="Dockerin_dom"/>
</dbReference>
<comment type="catalytic activity">
    <reaction evidence="1">
        <text>Endohydrolysis of (1-&gt;4)-beta-D-glucosidic linkages in cellulose, lichenin and cereal beta-D-glucans.</text>
        <dbReference type="EC" id="3.2.1.4"/>
    </reaction>
</comment>
<evidence type="ECO:0000259" key="10">
    <source>
        <dbReference type="PROSITE" id="PS51766"/>
    </source>
</evidence>
<evidence type="ECO:0000256" key="3">
    <source>
        <dbReference type="ARBA" id="ARBA00022729"/>
    </source>
</evidence>
<feature type="chain" id="PRO_5003272983" description="cellulase" evidence="9">
    <location>
        <begin position="28"/>
        <end position="429"/>
    </location>
</feature>
<dbReference type="AlphaFoldDB" id="F1TF95"/>
<evidence type="ECO:0000256" key="7">
    <source>
        <dbReference type="ARBA" id="ARBA00023295"/>
    </source>
</evidence>
<evidence type="ECO:0000256" key="8">
    <source>
        <dbReference type="ARBA" id="ARBA00023326"/>
    </source>
</evidence>
<feature type="domain" description="Dockerin" evidence="10">
    <location>
        <begin position="40"/>
        <end position="107"/>
    </location>
</feature>
<reference evidence="11" key="2">
    <citation type="submission" date="2011-01" db="EMBL/GenBank/DDBJ databases">
        <title>The Non-contiguous Finished genome of Clostridium papyrosolvens.</title>
        <authorList>
            <person name="Lucas S."/>
            <person name="Copeland A."/>
            <person name="Lapidus A."/>
            <person name="Cheng J.-F."/>
            <person name="Goodwin L."/>
            <person name="Pitluck S."/>
            <person name="Misra M."/>
            <person name="Chertkov O."/>
            <person name="Detter J.C."/>
            <person name="Han C."/>
            <person name="Tapia R."/>
            <person name="Land M."/>
            <person name="Hauser L."/>
            <person name="Kyrpides N."/>
            <person name="Ivanova N."/>
            <person name="Pagani I."/>
            <person name="Mouttaki H."/>
            <person name="He Z."/>
            <person name="Zhou J."/>
            <person name="Hemme C.L."/>
            <person name="Woyke T."/>
        </authorList>
    </citation>
    <scope>NUCLEOTIDE SEQUENCE [LARGE SCALE GENOMIC DNA]</scope>
    <source>
        <strain evidence="11">DSM 2782</strain>
    </source>
</reference>
<dbReference type="Gene3D" id="2.40.160.20">
    <property type="match status" value="2"/>
</dbReference>
<keyword evidence="8" id="KW-0624">Polysaccharide degradation</keyword>
<dbReference type="SUPFAM" id="SSF63446">
    <property type="entry name" value="Type I dockerin domain"/>
    <property type="match status" value="1"/>
</dbReference>
<dbReference type="PANTHER" id="PTHR37315:SF1">
    <property type="entry name" value="UPF0311 PROTEIN BLR7842"/>
    <property type="match status" value="1"/>
</dbReference>
<dbReference type="Pfam" id="PF00404">
    <property type="entry name" value="Dockerin_1"/>
    <property type="match status" value="1"/>
</dbReference>
<reference evidence="11" key="1">
    <citation type="submission" date="2009-07" db="EMBL/GenBank/DDBJ databases">
        <authorList>
            <consortium name="US DOE Joint Genome Institute (JGI-PGF)"/>
            <person name="Lucas S."/>
            <person name="Copeland A."/>
            <person name="Lapidus A."/>
            <person name="Glavina del Rio T."/>
            <person name="Tice H."/>
            <person name="Bruce D."/>
            <person name="Goodwin L."/>
            <person name="Pitluck S."/>
            <person name="Larimer F."/>
            <person name="Land M.L."/>
            <person name="Mouttaki H."/>
            <person name="He Z."/>
            <person name="Zhou J."/>
            <person name="Hemme C.L."/>
        </authorList>
    </citation>
    <scope>NUCLEOTIDE SEQUENCE [LARGE SCALE GENOMIC DNA]</scope>
    <source>
        <strain evidence="11">DSM 2782</strain>
    </source>
</reference>
<feature type="signal peptide" evidence="9">
    <location>
        <begin position="1"/>
        <end position="27"/>
    </location>
</feature>
<dbReference type="InterPro" id="IPR002105">
    <property type="entry name" value="Dockerin_1_rpt"/>
</dbReference>
<dbReference type="Proteomes" id="UP000003860">
    <property type="component" value="Unassembled WGS sequence"/>
</dbReference>